<dbReference type="PANTHER" id="PTHR39322:SF1">
    <property type="entry name" value="ISOVALERYL-HOMOSERINE LACTONE SYNTHASE"/>
    <property type="match status" value="1"/>
</dbReference>
<evidence type="ECO:0000256" key="4">
    <source>
        <dbReference type="ARBA" id="ARBA00022929"/>
    </source>
</evidence>
<keyword evidence="3 6" id="KW-0949">S-adenosyl-L-methionine</keyword>
<keyword evidence="1 5" id="KW-0673">Quorum sensing</keyword>
<evidence type="ECO:0000313" key="8">
    <source>
        <dbReference type="Proteomes" id="UP000515465"/>
    </source>
</evidence>
<dbReference type="PANTHER" id="PTHR39322">
    <property type="entry name" value="ACYL-HOMOSERINE-LACTONE SYNTHASE"/>
    <property type="match status" value="1"/>
</dbReference>
<dbReference type="SUPFAM" id="SSF55729">
    <property type="entry name" value="Acyl-CoA N-acyltransferases (Nat)"/>
    <property type="match status" value="1"/>
</dbReference>
<evidence type="ECO:0000256" key="3">
    <source>
        <dbReference type="ARBA" id="ARBA00022691"/>
    </source>
</evidence>
<dbReference type="AlphaFoldDB" id="A0A7G6T4W5"/>
<protein>
    <recommendedName>
        <fullName evidence="6">Acyl-homoserine-lactone synthase</fullName>
        <ecNumber evidence="6">2.3.1.184</ecNumber>
    </recommendedName>
    <alternativeName>
        <fullName evidence="6">Autoinducer synthesis protein</fullName>
    </alternativeName>
</protein>
<evidence type="ECO:0000313" key="7">
    <source>
        <dbReference type="EMBL" id="QND61797.1"/>
    </source>
</evidence>
<organism evidence="7 8">
    <name type="scientific">Mesorhizobium huakuii</name>
    <dbReference type="NCBI Taxonomy" id="28104"/>
    <lineage>
        <taxon>Bacteria</taxon>
        <taxon>Pseudomonadati</taxon>
        <taxon>Pseudomonadota</taxon>
        <taxon>Alphaproteobacteria</taxon>
        <taxon>Hyphomicrobiales</taxon>
        <taxon>Phyllobacteriaceae</taxon>
        <taxon>Mesorhizobium</taxon>
    </lineage>
</organism>
<name>A0A7G6T4W5_9HYPH</name>
<proteinExistence type="inferred from homology"/>
<dbReference type="Proteomes" id="UP000515465">
    <property type="component" value="Plasmid p_3"/>
</dbReference>
<dbReference type="InterPro" id="IPR016181">
    <property type="entry name" value="Acyl_CoA_acyltransferase"/>
</dbReference>
<dbReference type="PRINTS" id="PR01549">
    <property type="entry name" value="AUTOINDCRSYN"/>
</dbReference>
<dbReference type="GO" id="GO:0009372">
    <property type="term" value="P:quorum sensing"/>
    <property type="evidence" value="ECO:0007669"/>
    <property type="project" value="UniProtKB-UniRule"/>
</dbReference>
<dbReference type="EC" id="2.3.1.184" evidence="6"/>
<gene>
    <name evidence="7" type="ORF">HB778_36915</name>
</gene>
<dbReference type="RefSeq" id="WP_183454882.1">
    <property type="nucleotide sequence ID" value="NZ_CP050298.1"/>
</dbReference>
<dbReference type="Pfam" id="PF00765">
    <property type="entry name" value="Autoind_synth"/>
    <property type="match status" value="1"/>
</dbReference>
<evidence type="ECO:0000256" key="6">
    <source>
        <dbReference type="RuleBase" id="RU361135"/>
    </source>
</evidence>
<dbReference type="GO" id="GO:0061579">
    <property type="term" value="F:N-acyl homoserine lactone synthase activity"/>
    <property type="evidence" value="ECO:0007669"/>
    <property type="project" value="UniProtKB-UniRule"/>
</dbReference>
<keyword evidence="2 6" id="KW-0808">Transferase</keyword>
<comment type="similarity">
    <text evidence="5 6">Belongs to the autoinducer synthase family.</text>
</comment>
<dbReference type="GO" id="GO:0007165">
    <property type="term" value="P:signal transduction"/>
    <property type="evidence" value="ECO:0007669"/>
    <property type="project" value="TreeGrafter"/>
</dbReference>
<evidence type="ECO:0000256" key="2">
    <source>
        <dbReference type="ARBA" id="ARBA00022679"/>
    </source>
</evidence>
<dbReference type="Gene3D" id="3.40.630.30">
    <property type="match status" value="1"/>
</dbReference>
<keyword evidence="4 5" id="KW-0071">Autoinducer synthesis</keyword>
<evidence type="ECO:0000256" key="5">
    <source>
        <dbReference type="PROSITE-ProRule" id="PRU00533"/>
    </source>
</evidence>
<dbReference type="EMBL" id="CP050298">
    <property type="protein sequence ID" value="QND61797.1"/>
    <property type="molecule type" value="Genomic_DNA"/>
</dbReference>
<geneLocation type="plasmid" evidence="7 8">
    <name>p_3</name>
</geneLocation>
<comment type="catalytic activity">
    <reaction evidence="6">
        <text>a fatty acyl-[ACP] + S-adenosyl-L-methionine = an N-acyl-L-homoserine lactone + S-methyl-5'-thioadenosine + holo-[ACP] + H(+)</text>
        <dbReference type="Rhea" id="RHEA:10096"/>
        <dbReference type="Rhea" id="RHEA-COMP:9685"/>
        <dbReference type="Rhea" id="RHEA-COMP:14125"/>
        <dbReference type="ChEBI" id="CHEBI:15378"/>
        <dbReference type="ChEBI" id="CHEBI:17509"/>
        <dbReference type="ChEBI" id="CHEBI:55474"/>
        <dbReference type="ChEBI" id="CHEBI:59789"/>
        <dbReference type="ChEBI" id="CHEBI:64479"/>
        <dbReference type="ChEBI" id="CHEBI:138651"/>
        <dbReference type="EC" id="2.3.1.184"/>
    </reaction>
</comment>
<evidence type="ECO:0000256" key="1">
    <source>
        <dbReference type="ARBA" id="ARBA00022654"/>
    </source>
</evidence>
<reference evidence="8" key="1">
    <citation type="journal article" date="2020" name="Mol. Plant Microbe">
        <title>Rhizobial microsymbionts of the narrowly endemic Oxytropis species growing in Kamchatka are characterized by significant genetic diversity and possess a set of genes that are associated with T3SS and T6SS secretion systems and can affect the development of symbiosis.</title>
        <authorList>
            <person name="Safronova V."/>
            <person name="Guro P."/>
            <person name="Sazanova A."/>
            <person name="Kuznetsova I."/>
            <person name="Belimov A."/>
            <person name="Yakubov V."/>
            <person name="Chirak E."/>
            <person name="Afonin A."/>
            <person name="Gogolev Y."/>
            <person name="Andronov E."/>
            <person name="Tikhonovich I."/>
        </authorList>
    </citation>
    <scope>NUCLEOTIDE SEQUENCE [LARGE SCALE GENOMIC DNA]</scope>
    <source>
        <strain evidence="8">583</strain>
        <plasmid evidence="8">p_3</plasmid>
    </source>
</reference>
<dbReference type="PROSITE" id="PS51187">
    <property type="entry name" value="AUTOINDUCER_SYNTH_2"/>
    <property type="match status" value="1"/>
</dbReference>
<accession>A0A7G6T4W5</accession>
<sequence>MIQAHVVTSENKHLYAHEFDQFLRWRHDIFVNQKRWRPESPDGRETDEFDTNAATYILGIEDGDVVTSARLIPTSQPHLVSKMFPQMCERTGVPCRSDWAEWTRTYVVPSKRSVSRRGTLTELCCAVMEFAVEEGLSAIGGIQETCFMSHHQVLKWQVTPLGLAQEIEGEMCIVAYIHVDDAALKSVRRLLGIDRTLLVRRGPLKPFIQDGH</sequence>
<dbReference type="InterPro" id="IPR001690">
    <property type="entry name" value="Autoind_synthase"/>
</dbReference>
<keyword evidence="7" id="KW-0614">Plasmid</keyword>